<feature type="compositionally biased region" description="Polar residues" evidence="1">
    <location>
        <begin position="346"/>
        <end position="356"/>
    </location>
</feature>
<protein>
    <submittedName>
        <fullName evidence="2">Uncharacterized protein</fullName>
    </submittedName>
</protein>
<dbReference type="EMBL" id="JAPDRK010000016">
    <property type="protein sequence ID" value="KAJ9605535.1"/>
    <property type="molecule type" value="Genomic_DNA"/>
</dbReference>
<proteinExistence type="predicted"/>
<gene>
    <name evidence="2" type="ORF">H2200_010192</name>
</gene>
<dbReference type="Proteomes" id="UP001172673">
    <property type="component" value="Unassembled WGS sequence"/>
</dbReference>
<reference evidence="2" key="1">
    <citation type="submission" date="2022-10" db="EMBL/GenBank/DDBJ databases">
        <title>Culturing micro-colonial fungi from biological soil crusts in the Mojave desert and describing Neophaeococcomyces mojavensis, and introducing the new genera and species Taxawa tesnikishii.</title>
        <authorList>
            <person name="Kurbessoian T."/>
            <person name="Stajich J.E."/>
        </authorList>
    </citation>
    <scope>NUCLEOTIDE SEQUENCE</scope>
    <source>
        <strain evidence="2">TK_41</strain>
    </source>
</reference>
<feature type="region of interest" description="Disordered" evidence="1">
    <location>
        <begin position="314"/>
        <end position="420"/>
    </location>
</feature>
<feature type="compositionally biased region" description="Basic residues" evidence="1">
    <location>
        <begin position="327"/>
        <end position="338"/>
    </location>
</feature>
<evidence type="ECO:0000313" key="3">
    <source>
        <dbReference type="Proteomes" id="UP001172673"/>
    </source>
</evidence>
<sequence length="938" mass="102105">MEGGTFSEQLAAYHLPVFDDFQYSQGILPPAFGTPHLPVVLPMMNANDQHPDMFSAMRLAHGTPNTNQSVGQPIDGYRSGAGFEADRYTNTQFGQELPYHHGQDPFLTANFAEDSLQEADPYLDTAEDEQLFEEEYAVGDPSDGTEDGFDPTADPVVIPKDIVQRYDGRSPQFAPYHVPIHGNIAQAILPVHFAKVPKFSLLVMNPRNKLKIMKEFPPPWIPIPDNLTLFDILQGWLNHLRYEGLDCFIQIGTAAPNLTEHMTPKTLKLLREYRICTAKPGKNENNWLQKRLDNRKEDLGQAYIDALEQAPPLRTPGAIFGSDSKNKARVRGSGKSRKSATAAAPVTQTSAPGGSQRQRKQRVTHNAGPQSLPAVNVAASNDTGLTTKATAPVTSATGKTALKPRELAAKPSTVSSTTKMPSMAVPITKLSKELHPVRRSATMMPSAPEPYTPSPSSRRCAIQQPSAIPSTLPASLPNVVAPFNLPSNRPLLSFFVKNISAQSTRDKPRGSFLDMDFWDSSEQYGTVKKEFADRTHQCMKLAGKLIATDPTLITASVPLQLESTVILIGQDIFSRRAELLESYAAFLEKAGKMSKASALQYAFSNAFAQVMHLCLSDALEEAVYTGLLNAFGPNSYQNPALFDYHLLSDVRSAAVTFVTQTQDGLYGQLQQCLQSQQANPTGFKVRRLLQTALSASSGTISSAMRELLSKATEINGALNSVNAPGGQFRRGTNMSLARDNACQGLPQVGSAGLTNRMMSTARNTNQTLPLFAVAPANGVKRVRNSKDADDVFYDGDPDELTPKRFKPTVSNATRAQQPSLYQENAFSIGQNVSTNGVDQATLTVSDDGVAAVNFNANAGLNPVAPSSALPQSNLYRSNVDALRALEAQAGYGYTQDWPTSPILFQEDIPTIADDENAKFVEQLEAHYRGGAPEPWNAW</sequence>
<evidence type="ECO:0000256" key="1">
    <source>
        <dbReference type="SAM" id="MobiDB-lite"/>
    </source>
</evidence>
<accession>A0AA38X2E6</accession>
<dbReference type="AlphaFoldDB" id="A0AA38X2E6"/>
<feature type="compositionally biased region" description="Polar residues" evidence="1">
    <location>
        <begin position="378"/>
        <end position="398"/>
    </location>
</feature>
<comment type="caution">
    <text evidence="2">The sequence shown here is derived from an EMBL/GenBank/DDBJ whole genome shotgun (WGS) entry which is preliminary data.</text>
</comment>
<keyword evidence="3" id="KW-1185">Reference proteome</keyword>
<organism evidence="2 3">
    <name type="scientific">Cladophialophora chaetospira</name>
    <dbReference type="NCBI Taxonomy" id="386627"/>
    <lineage>
        <taxon>Eukaryota</taxon>
        <taxon>Fungi</taxon>
        <taxon>Dikarya</taxon>
        <taxon>Ascomycota</taxon>
        <taxon>Pezizomycotina</taxon>
        <taxon>Eurotiomycetes</taxon>
        <taxon>Chaetothyriomycetidae</taxon>
        <taxon>Chaetothyriales</taxon>
        <taxon>Herpotrichiellaceae</taxon>
        <taxon>Cladophialophora</taxon>
    </lineage>
</organism>
<name>A0AA38X2E6_9EURO</name>
<evidence type="ECO:0000313" key="2">
    <source>
        <dbReference type="EMBL" id="KAJ9605535.1"/>
    </source>
</evidence>